<reference evidence="1 2" key="1">
    <citation type="submission" date="2024-02" db="EMBL/GenBank/DDBJ databases">
        <authorList>
            <person name="Chen Y."/>
            <person name="Shah S."/>
            <person name="Dougan E. K."/>
            <person name="Thang M."/>
            <person name="Chan C."/>
        </authorList>
    </citation>
    <scope>NUCLEOTIDE SEQUENCE [LARGE SCALE GENOMIC DNA]</scope>
</reference>
<keyword evidence="2" id="KW-1185">Reference proteome</keyword>
<evidence type="ECO:0000313" key="2">
    <source>
        <dbReference type="Proteomes" id="UP001642464"/>
    </source>
</evidence>
<protein>
    <submittedName>
        <fullName evidence="1">Uncharacterized protein</fullName>
    </submittedName>
</protein>
<organism evidence="1 2">
    <name type="scientific">Durusdinium trenchii</name>
    <dbReference type="NCBI Taxonomy" id="1381693"/>
    <lineage>
        <taxon>Eukaryota</taxon>
        <taxon>Sar</taxon>
        <taxon>Alveolata</taxon>
        <taxon>Dinophyceae</taxon>
        <taxon>Suessiales</taxon>
        <taxon>Symbiodiniaceae</taxon>
        <taxon>Durusdinium</taxon>
    </lineage>
</organism>
<dbReference type="Proteomes" id="UP001642464">
    <property type="component" value="Unassembled WGS sequence"/>
</dbReference>
<accession>A0ABP0KVJ0</accession>
<comment type="caution">
    <text evidence="1">The sequence shown here is derived from an EMBL/GenBank/DDBJ whole genome shotgun (WGS) entry which is preliminary data.</text>
</comment>
<name>A0ABP0KVJ0_9DINO</name>
<proteinExistence type="predicted"/>
<gene>
    <name evidence="1" type="ORF">SCF082_LOCUS19401</name>
</gene>
<dbReference type="EMBL" id="CAXAMM010013269">
    <property type="protein sequence ID" value="CAK9030916.1"/>
    <property type="molecule type" value="Genomic_DNA"/>
</dbReference>
<sequence>MLPAWPSSWDFFLGHWEDDDDNNVVVQRSSTSAVAVLSRKGGSSKLRLPISIDDWGRWTCGQGVLQRYCCKERRILWWSESDEKKHWTWSRGSSLRQTEVYLAHAPFIQQVTHFWNSLGTLEASKELISIPVWALQSPKNDVNENIAFRDGEFMFDHLEELLRNPAKVKDLPPLDAFLHKGPDGHVWLYCPNHRLLPLKCLQAVHVNVVFQVRCEVRQADDDGVQPNWPTCWEFFLGQWQDNEEHDVHCHAVCDASRVSVWAHLRQKGMKDLRLPIKKDEYGRWTCGRGVLQAHQSVEGSIVWLSDDLTQEWTWSRQSRAIRHGSISDKQISMPPSRRRQFVWSLSQAFFLGEWEDSNESIVKVNWKGGSLSAHFNRQGRKSLRLPITVKQGEWRCGKGVLQKDTCNVEQILWISDDSSESWKWHRTHSEYLPHAPFMSEVTHFCMCSVSSMKPSKEAVEVPIWALRFTQYNINENLRFSDGSHMFTLLKELLHDPARIRKLSPLDAFLFEGPDAQKALYCRNNRRLLVLRCVQAVHSDAVLKVMCRINDPHSTQRSCHGKRRLRDWFQDGYSKPGQFSGCDGLGLDIWIREPKG</sequence>
<evidence type="ECO:0000313" key="1">
    <source>
        <dbReference type="EMBL" id="CAK9030916.1"/>
    </source>
</evidence>